<dbReference type="Proteomes" id="UP001056756">
    <property type="component" value="Chromosome"/>
</dbReference>
<evidence type="ECO:0000313" key="3">
    <source>
        <dbReference type="EMBL" id="URN96449.1"/>
    </source>
</evidence>
<dbReference type="InterPro" id="IPR045010">
    <property type="entry name" value="MDR_fam"/>
</dbReference>
<evidence type="ECO:0000313" key="4">
    <source>
        <dbReference type="Proteomes" id="UP001056756"/>
    </source>
</evidence>
<dbReference type="Gene3D" id="3.90.180.10">
    <property type="entry name" value="Medium-chain alcohol dehydrogenases, catalytic domain"/>
    <property type="match status" value="1"/>
</dbReference>
<evidence type="ECO:0000259" key="2">
    <source>
        <dbReference type="SMART" id="SM00829"/>
    </source>
</evidence>
<dbReference type="SUPFAM" id="SSF50129">
    <property type="entry name" value="GroES-like"/>
    <property type="match status" value="2"/>
</dbReference>
<dbReference type="Pfam" id="PF00107">
    <property type="entry name" value="ADH_zinc_N"/>
    <property type="match status" value="1"/>
</dbReference>
<reference evidence="3" key="1">
    <citation type="submission" date="2022-05" db="EMBL/GenBank/DDBJ databases">
        <title>Novel bacterial taxa in a minimal lignocellulolytic consortium and its capacity to transform plastics disclosed by genome-resolved metagenomics.</title>
        <authorList>
            <person name="Rodriguez C.A.D."/>
            <person name="Diaz-Garcia L."/>
            <person name="Herrera K."/>
            <person name="Tarazona N.A."/>
            <person name="Sproer C."/>
            <person name="Overmann J."/>
            <person name="Jimenez D.J."/>
        </authorList>
    </citation>
    <scope>NUCLEOTIDE SEQUENCE</scope>
    <source>
        <strain evidence="3">MAG5</strain>
    </source>
</reference>
<dbReference type="PANTHER" id="PTHR43205:SF7">
    <property type="entry name" value="PROSTAGLANDIN REDUCTASE 1"/>
    <property type="match status" value="1"/>
</dbReference>
<dbReference type="InterPro" id="IPR041694">
    <property type="entry name" value="ADH_N_2"/>
</dbReference>
<dbReference type="SMART" id="SM00829">
    <property type="entry name" value="PKS_ER"/>
    <property type="match status" value="1"/>
</dbReference>
<dbReference type="InterPro" id="IPR036291">
    <property type="entry name" value="NAD(P)-bd_dom_sf"/>
</dbReference>
<dbReference type="KEGG" id="plig:NAG76_09610"/>
<keyword evidence="1" id="KW-0560">Oxidoreductase</keyword>
<gene>
    <name evidence="3" type="ORF">NAG76_09610</name>
</gene>
<evidence type="ECO:0000256" key="1">
    <source>
        <dbReference type="ARBA" id="ARBA00023002"/>
    </source>
</evidence>
<dbReference type="InterPro" id="IPR011032">
    <property type="entry name" value="GroES-like_sf"/>
</dbReference>
<dbReference type="FunFam" id="3.40.50.720:FF:000121">
    <property type="entry name" value="Prostaglandin reductase 2"/>
    <property type="match status" value="1"/>
</dbReference>
<organism evidence="3 4">
    <name type="scientific">Candidatus Pristimantibacillus lignocellulolyticus</name>
    <dbReference type="NCBI Taxonomy" id="2994561"/>
    <lineage>
        <taxon>Bacteria</taxon>
        <taxon>Bacillati</taxon>
        <taxon>Bacillota</taxon>
        <taxon>Bacilli</taxon>
        <taxon>Bacillales</taxon>
        <taxon>Paenibacillaceae</taxon>
        <taxon>Candidatus Pristimantibacillus</taxon>
    </lineage>
</organism>
<proteinExistence type="predicted"/>
<dbReference type="InterPro" id="IPR020843">
    <property type="entry name" value="ER"/>
</dbReference>
<dbReference type="Gene3D" id="3.40.50.720">
    <property type="entry name" value="NAD(P)-binding Rossmann-like Domain"/>
    <property type="match status" value="1"/>
</dbReference>
<feature type="domain" description="Enoyl reductase (ER)" evidence="2">
    <location>
        <begin position="16"/>
        <end position="331"/>
    </location>
</feature>
<dbReference type="EMBL" id="CP097899">
    <property type="protein sequence ID" value="URN96449.1"/>
    <property type="molecule type" value="Genomic_DNA"/>
</dbReference>
<protein>
    <submittedName>
        <fullName evidence="3">NADP-dependent oxidoreductase</fullName>
    </submittedName>
</protein>
<dbReference type="PANTHER" id="PTHR43205">
    <property type="entry name" value="PROSTAGLANDIN REDUCTASE"/>
    <property type="match status" value="1"/>
</dbReference>
<dbReference type="GO" id="GO:0016628">
    <property type="term" value="F:oxidoreductase activity, acting on the CH-CH group of donors, NAD or NADP as acceptor"/>
    <property type="evidence" value="ECO:0007669"/>
    <property type="project" value="InterPro"/>
</dbReference>
<dbReference type="InterPro" id="IPR013149">
    <property type="entry name" value="ADH-like_C"/>
</dbReference>
<dbReference type="SUPFAM" id="SSF51735">
    <property type="entry name" value="NAD(P)-binding Rossmann-fold domains"/>
    <property type="match status" value="1"/>
</dbReference>
<name>A0A9J6ZL80_9BACL</name>
<accession>A0A9J6ZL80</accession>
<dbReference type="AlphaFoldDB" id="A0A9J6ZL80"/>
<sequence length="338" mass="36635">MMNKMITLRSRPQGLPTNETFEFKEMPVNQPEEGQIVVRSLYFSVDPYMRGRMNEGKSYIPPYKLGEAIVGGVVGEVIESRSDKFSTGDKVMGYLGWKLYNVVDIAEVRLIDENLAPLSAYLGVIGMTGLTAYFGLMDIGKPKAGETVVISGAAGAVGSIVGQIAKIQGARVVGIAGSHEKTKLLTDKLGFDAAVNYKTSPDLQAAIAQACPDGVDVYFDNVGGDVTDAVMSLLNDYARIPLCGAISSYNKEPGTDLRPSILTQLIKTRSMIKGFVLSDYSDRLGEGAEHLGKWLLEGKLKYEETIIEGFDRIPDAFLQLFQGTNVGKMLVKVTPDQG</sequence>
<dbReference type="CDD" id="cd05288">
    <property type="entry name" value="PGDH"/>
    <property type="match status" value="1"/>
</dbReference>
<dbReference type="Pfam" id="PF16884">
    <property type="entry name" value="ADH_N_2"/>
    <property type="match status" value="1"/>
</dbReference>